<organism evidence="3 4">
    <name type="scientific">Gigaspora margarita</name>
    <dbReference type="NCBI Taxonomy" id="4874"/>
    <lineage>
        <taxon>Eukaryota</taxon>
        <taxon>Fungi</taxon>
        <taxon>Fungi incertae sedis</taxon>
        <taxon>Mucoromycota</taxon>
        <taxon>Glomeromycotina</taxon>
        <taxon>Glomeromycetes</taxon>
        <taxon>Diversisporales</taxon>
        <taxon>Gigasporaceae</taxon>
        <taxon>Gigaspora</taxon>
    </lineage>
</organism>
<dbReference type="OrthoDB" id="10555323at2759"/>
<dbReference type="AlphaFoldDB" id="A0A8H4A0L9"/>
<comment type="caution">
    <text evidence="3">The sequence shown here is derived from an EMBL/GenBank/DDBJ whole genome shotgun (WGS) entry which is preliminary data.</text>
</comment>
<dbReference type="Proteomes" id="UP000439903">
    <property type="component" value="Unassembled WGS sequence"/>
</dbReference>
<keyword evidence="2" id="KW-0472">Membrane</keyword>
<protein>
    <submittedName>
        <fullName evidence="3">Uncharacterized protein</fullName>
    </submittedName>
</protein>
<keyword evidence="2" id="KW-0812">Transmembrane</keyword>
<evidence type="ECO:0000313" key="3">
    <source>
        <dbReference type="EMBL" id="KAF0372161.1"/>
    </source>
</evidence>
<dbReference type="Pfam" id="PF10961">
    <property type="entry name" value="SelK_SelG"/>
    <property type="match status" value="1"/>
</dbReference>
<feature type="transmembrane region" description="Helical" evidence="2">
    <location>
        <begin position="25"/>
        <end position="44"/>
    </location>
</feature>
<sequence length="80" mass="8873">MKHISKDGTIHEQRTVTKVVKDTFWSLYFFILFFFQSLISPSAADNMRNGNHGGSGGSKRTGRPNNYVKSHNFACGSCGS</sequence>
<reference evidence="3 4" key="1">
    <citation type="journal article" date="2019" name="Environ. Microbiol.">
        <title>At the nexus of three kingdoms: the genome of the mycorrhizal fungus Gigaspora margarita provides insights into plant, endobacterial and fungal interactions.</title>
        <authorList>
            <person name="Venice F."/>
            <person name="Ghignone S."/>
            <person name="Salvioli di Fossalunga A."/>
            <person name="Amselem J."/>
            <person name="Novero M."/>
            <person name="Xianan X."/>
            <person name="Sedzielewska Toro K."/>
            <person name="Morin E."/>
            <person name="Lipzen A."/>
            <person name="Grigoriev I.V."/>
            <person name="Henrissat B."/>
            <person name="Martin F.M."/>
            <person name="Bonfante P."/>
        </authorList>
    </citation>
    <scope>NUCLEOTIDE SEQUENCE [LARGE SCALE GENOMIC DNA]</scope>
    <source>
        <strain evidence="3 4">BEG34</strain>
    </source>
</reference>
<dbReference type="InterPro" id="IPR024491">
    <property type="entry name" value="Se_SelK/SelG"/>
</dbReference>
<evidence type="ECO:0000256" key="1">
    <source>
        <dbReference type="SAM" id="MobiDB-lite"/>
    </source>
</evidence>
<name>A0A8H4A0L9_GIGMA</name>
<accession>A0A8H4A0L9</accession>
<keyword evidence="2" id="KW-1133">Transmembrane helix</keyword>
<evidence type="ECO:0000313" key="4">
    <source>
        <dbReference type="Proteomes" id="UP000439903"/>
    </source>
</evidence>
<gene>
    <name evidence="3" type="ORF">F8M41_013136</name>
</gene>
<proteinExistence type="predicted"/>
<keyword evidence="4" id="KW-1185">Reference proteome</keyword>
<feature type="region of interest" description="Disordered" evidence="1">
    <location>
        <begin position="46"/>
        <end position="71"/>
    </location>
</feature>
<dbReference type="EMBL" id="WTPW01002664">
    <property type="protein sequence ID" value="KAF0372161.1"/>
    <property type="molecule type" value="Genomic_DNA"/>
</dbReference>
<evidence type="ECO:0000256" key="2">
    <source>
        <dbReference type="SAM" id="Phobius"/>
    </source>
</evidence>